<dbReference type="FunFam" id="3.90.190.10:FF:000036">
    <property type="entry name" value="Serine/threonine/tyrosine-interacting protein a"/>
    <property type="match status" value="1"/>
</dbReference>
<feature type="domain" description="Tyrosine specific protein phosphatases" evidence="4">
    <location>
        <begin position="87"/>
        <end position="144"/>
    </location>
</feature>
<dbReference type="EMBL" id="MCOG01000018">
    <property type="protein sequence ID" value="ORY77924.1"/>
    <property type="molecule type" value="Genomic_DNA"/>
</dbReference>
<dbReference type="InterPro" id="IPR020422">
    <property type="entry name" value="TYR_PHOSPHATASE_DUAL_dom"/>
</dbReference>
<evidence type="ECO:0000256" key="1">
    <source>
        <dbReference type="ARBA" id="ARBA00009649"/>
    </source>
</evidence>
<reference evidence="5 6" key="1">
    <citation type="submission" date="2016-08" db="EMBL/GenBank/DDBJ databases">
        <title>A Parts List for Fungal Cellulosomes Revealed by Comparative Genomics.</title>
        <authorList>
            <consortium name="DOE Joint Genome Institute"/>
            <person name="Haitjema C.H."/>
            <person name="Gilmore S.P."/>
            <person name="Henske J.K."/>
            <person name="Solomon K.V."/>
            <person name="De Groot R."/>
            <person name="Kuo A."/>
            <person name="Mondo S.J."/>
            <person name="Salamov A.A."/>
            <person name="Labutti K."/>
            <person name="Zhao Z."/>
            <person name="Chiniquy J."/>
            <person name="Barry K."/>
            <person name="Brewer H.M."/>
            <person name="Purvine S.O."/>
            <person name="Wright A.T."/>
            <person name="Boxma B."/>
            <person name="Van Alen T."/>
            <person name="Hackstein J.H."/>
            <person name="Baker S.E."/>
            <person name="Grigoriev I.V."/>
            <person name="O'Malley M.A."/>
        </authorList>
    </citation>
    <scope>NUCLEOTIDE SEQUENCE [LARGE SCALE GENOMIC DNA]</scope>
    <source>
        <strain evidence="5 6">G1</strain>
    </source>
</reference>
<dbReference type="STRING" id="1754190.A0A1Y2F368"/>
<dbReference type="GO" id="GO:0140096">
    <property type="term" value="F:catalytic activity, acting on a protein"/>
    <property type="evidence" value="ECO:0007669"/>
    <property type="project" value="UniProtKB-ARBA"/>
</dbReference>
<dbReference type="InterPro" id="IPR000387">
    <property type="entry name" value="Tyr_Pase_dom"/>
</dbReference>
<keyword evidence="6" id="KW-1185">Reference proteome</keyword>
<sequence length="198" mass="23228">MEIEQYDSNLNIWKYEMRREMQEIIPGLFLGPFYCAKNLKLLQDNKITHILCINDVKEEKIVKPYFKGQFIYLIINASDNPLEILIPNFTKVKNFINNALYTKGKILIHSNVGISRSPAFVIAYLMETKNISYNEAFKLVKSKRFCIKPNMGFELQLKEYEPIFKAKNSTENSSETTYKKNRKRDSDDDNNVDDEDDD</sequence>
<evidence type="ECO:0000313" key="5">
    <source>
        <dbReference type="EMBL" id="ORY77924.1"/>
    </source>
</evidence>
<gene>
    <name evidence="5" type="ORF">LY90DRAFT_665171</name>
</gene>
<dbReference type="Proteomes" id="UP000193920">
    <property type="component" value="Unassembled WGS sequence"/>
</dbReference>
<dbReference type="GO" id="GO:0070372">
    <property type="term" value="P:regulation of ERK1 and ERK2 cascade"/>
    <property type="evidence" value="ECO:0007669"/>
    <property type="project" value="TreeGrafter"/>
</dbReference>
<dbReference type="PROSITE" id="PS50056">
    <property type="entry name" value="TYR_PHOSPHATASE_2"/>
    <property type="match status" value="1"/>
</dbReference>
<dbReference type="Pfam" id="PF00782">
    <property type="entry name" value="DSPc"/>
    <property type="match status" value="1"/>
</dbReference>
<dbReference type="Gene3D" id="3.90.190.10">
    <property type="entry name" value="Protein tyrosine phosphatase superfamily"/>
    <property type="match status" value="1"/>
</dbReference>
<proteinExistence type="inferred from homology"/>
<accession>A0A1Y2F368</accession>
<dbReference type="SUPFAM" id="SSF52799">
    <property type="entry name" value="(Phosphotyrosine protein) phosphatases II"/>
    <property type="match status" value="1"/>
</dbReference>
<protein>
    <submittedName>
        <fullName evidence="5">Phosphatases II</fullName>
    </submittedName>
</protein>
<comment type="similarity">
    <text evidence="1">Belongs to the protein-tyrosine phosphatase family. Non-receptor class subfamily.</text>
</comment>
<dbReference type="InterPro" id="IPR052449">
    <property type="entry name" value="STYX-Interacting_Phosphatase"/>
</dbReference>
<evidence type="ECO:0000259" key="4">
    <source>
        <dbReference type="PROSITE" id="PS50056"/>
    </source>
</evidence>
<evidence type="ECO:0000313" key="6">
    <source>
        <dbReference type="Proteomes" id="UP000193920"/>
    </source>
</evidence>
<dbReference type="OrthoDB" id="2017893at2759"/>
<dbReference type="InterPro" id="IPR000340">
    <property type="entry name" value="Dual-sp_phosphatase_cat-dom"/>
</dbReference>
<organism evidence="5 6">
    <name type="scientific">Neocallimastix californiae</name>
    <dbReference type="NCBI Taxonomy" id="1754190"/>
    <lineage>
        <taxon>Eukaryota</taxon>
        <taxon>Fungi</taxon>
        <taxon>Fungi incertae sedis</taxon>
        <taxon>Chytridiomycota</taxon>
        <taxon>Chytridiomycota incertae sedis</taxon>
        <taxon>Neocallimastigomycetes</taxon>
        <taxon>Neocallimastigales</taxon>
        <taxon>Neocallimastigaceae</taxon>
        <taxon>Neocallimastix</taxon>
    </lineage>
</organism>
<evidence type="ECO:0000259" key="3">
    <source>
        <dbReference type="PROSITE" id="PS50054"/>
    </source>
</evidence>
<comment type="caution">
    <text evidence="5">The sequence shown here is derived from an EMBL/GenBank/DDBJ whole genome shotgun (WGS) entry which is preliminary data.</text>
</comment>
<dbReference type="PROSITE" id="PS50054">
    <property type="entry name" value="TYR_PHOSPHATASE_DUAL"/>
    <property type="match status" value="1"/>
</dbReference>
<dbReference type="GO" id="GO:0062026">
    <property type="term" value="P:negative regulation of SCF-dependent proteasomal ubiquitin-dependent catabolic process"/>
    <property type="evidence" value="ECO:0007669"/>
    <property type="project" value="TreeGrafter"/>
</dbReference>
<feature type="domain" description="Tyrosine-protein phosphatase" evidence="3">
    <location>
        <begin position="20"/>
        <end position="166"/>
    </location>
</feature>
<dbReference type="GO" id="GO:0005737">
    <property type="term" value="C:cytoplasm"/>
    <property type="evidence" value="ECO:0007669"/>
    <property type="project" value="TreeGrafter"/>
</dbReference>
<dbReference type="AlphaFoldDB" id="A0A1Y2F368"/>
<feature type="region of interest" description="Disordered" evidence="2">
    <location>
        <begin position="168"/>
        <end position="198"/>
    </location>
</feature>
<dbReference type="PANTHER" id="PTHR46588:SF1">
    <property type="entry name" value="SERINE_THREONINE_TYROSINE-INTERACTING PROTEIN"/>
    <property type="match status" value="1"/>
</dbReference>
<dbReference type="InterPro" id="IPR029021">
    <property type="entry name" value="Prot-tyrosine_phosphatase-like"/>
</dbReference>
<feature type="compositionally biased region" description="Acidic residues" evidence="2">
    <location>
        <begin position="187"/>
        <end position="198"/>
    </location>
</feature>
<dbReference type="PANTHER" id="PTHR46588">
    <property type="entry name" value="SERINE/THREONINE/TYROSINE-INTERACTING PROTEIN"/>
    <property type="match status" value="1"/>
</dbReference>
<dbReference type="GO" id="GO:0005654">
    <property type="term" value="C:nucleoplasm"/>
    <property type="evidence" value="ECO:0007669"/>
    <property type="project" value="TreeGrafter"/>
</dbReference>
<dbReference type="SMART" id="SM00195">
    <property type="entry name" value="DSPc"/>
    <property type="match status" value="1"/>
</dbReference>
<name>A0A1Y2F368_9FUNG</name>
<dbReference type="GO" id="GO:1990444">
    <property type="term" value="F:F-box domain binding"/>
    <property type="evidence" value="ECO:0007669"/>
    <property type="project" value="TreeGrafter"/>
</dbReference>
<evidence type="ECO:0000256" key="2">
    <source>
        <dbReference type="SAM" id="MobiDB-lite"/>
    </source>
</evidence>